<organism evidence="1 2">
    <name type="scientific">Microbulbifer thermotolerans</name>
    <dbReference type="NCBI Taxonomy" id="252514"/>
    <lineage>
        <taxon>Bacteria</taxon>
        <taxon>Pseudomonadati</taxon>
        <taxon>Pseudomonadota</taxon>
        <taxon>Gammaproteobacteria</taxon>
        <taxon>Cellvibrionales</taxon>
        <taxon>Microbulbiferaceae</taxon>
        <taxon>Microbulbifer</taxon>
    </lineage>
</organism>
<evidence type="ECO:0000313" key="1">
    <source>
        <dbReference type="EMBL" id="AMX03008.1"/>
    </source>
</evidence>
<keyword evidence="2" id="KW-1185">Reference proteome</keyword>
<evidence type="ECO:0000313" key="2">
    <source>
        <dbReference type="Proteomes" id="UP000076077"/>
    </source>
</evidence>
<dbReference type="RefSeq" id="WP_067154379.1">
    <property type="nucleotide sequence ID" value="NZ_CP014864.1"/>
</dbReference>
<reference evidence="2" key="1">
    <citation type="submission" date="2016-03" db="EMBL/GenBank/DDBJ databases">
        <authorList>
            <person name="Lee Y.-S."/>
            <person name="Choi Y.-L."/>
        </authorList>
    </citation>
    <scope>NUCLEOTIDE SEQUENCE [LARGE SCALE GENOMIC DNA]</scope>
    <source>
        <strain evidence="2">DAU221</strain>
    </source>
</reference>
<dbReference type="AlphaFoldDB" id="A0A143HMT7"/>
<dbReference type="KEGG" id="mthd:A3224_10900"/>
<accession>A0A143HMT7</accession>
<gene>
    <name evidence="1" type="ORF">A3224_10900</name>
</gene>
<dbReference type="STRING" id="252514.A3224_10900"/>
<dbReference type="GeneID" id="76608556"/>
<dbReference type="Proteomes" id="UP000076077">
    <property type="component" value="Chromosome"/>
</dbReference>
<dbReference type="EMBL" id="CP014864">
    <property type="protein sequence ID" value="AMX03008.1"/>
    <property type="molecule type" value="Genomic_DNA"/>
</dbReference>
<name>A0A143HMT7_MICTH</name>
<proteinExistence type="predicted"/>
<protein>
    <submittedName>
        <fullName evidence="1">Uncharacterized protein</fullName>
    </submittedName>
</protein>
<dbReference type="OrthoDB" id="7068505at2"/>
<sequence>MKDNYLVITADVEDDGTVGLKGIVSVRGFSGTGEAWFNVSQVIEFSEQLEHFAKTTENPPEIFGGYWDGEGNLINKLFSLRFYSLSNYRAGVQVEFADHPYTGCRTEEIACVKVELKPEMQAFIEFCSQLKKLLTNDLHEAKLYC</sequence>